<keyword evidence="1" id="KW-1133">Transmembrane helix</keyword>
<name>A0AAW2BLL5_9ROSI</name>
<dbReference type="AlphaFoldDB" id="A0AAW2BLL5"/>
<evidence type="ECO:0000313" key="2">
    <source>
        <dbReference type="EMBL" id="KAK9985780.1"/>
    </source>
</evidence>
<reference evidence="2 3" key="1">
    <citation type="submission" date="2024-01" db="EMBL/GenBank/DDBJ databases">
        <title>A telomere-to-telomere, gap-free genome of sweet tea (Lithocarpus litseifolius).</title>
        <authorList>
            <person name="Zhou J."/>
        </authorList>
    </citation>
    <scope>NUCLEOTIDE SEQUENCE [LARGE SCALE GENOMIC DNA]</scope>
    <source>
        <strain evidence="2">Zhou-2022a</strain>
        <tissue evidence="2">Leaf</tissue>
    </source>
</reference>
<evidence type="ECO:0000256" key="1">
    <source>
        <dbReference type="SAM" id="Phobius"/>
    </source>
</evidence>
<proteinExistence type="predicted"/>
<comment type="caution">
    <text evidence="2">The sequence shown here is derived from an EMBL/GenBank/DDBJ whole genome shotgun (WGS) entry which is preliminary data.</text>
</comment>
<gene>
    <name evidence="2" type="ORF">SO802_030731</name>
</gene>
<keyword evidence="1" id="KW-0812">Transmembrane</keyword>
<keyword evidence="3" id="KW-1185">Reference proteome</keyword>
<evidence type="ECO:0000313" key="3">
    <source>
        <dbReference type="Proteomes" id="UP001459277"/>
    </source>
</evidence>
<feature type="transmembrane region" description="Helical" evidence="1">
    <location>
        <begin position="6"/>
        <end position="31"/>
    </location>
</feature>
<sequence>MSWCDVLILLTFSTVFLLDGSTSLFYCFLLVRKPKNLVIILSQPSSYTHQVLMCSLFDIQLQQFLNSQTSHWACRLLLYGFEEVLVTRLNTLNLNYFVFRELLLE</sequence>
<evidence type="ECO:0008006" key="4">
    <source>
        <dbReference type="Google" id="ProtNLM"/>
    </source>
</evidence>
<accession>A0AAW2BLL5</accession>
<dbReference type="EMBL" id="JAZDWU010000011">
    <property type="protein sequence ID" value="KAK9985780.1"/>
    <property type="molecule type" value="Genomic_DNA"/>
</dbReference>
<protein>
    <recommendedName>
        <fullName evidence="4">Secreted protein</fullName>
    </recommendedName>
</protein>
<organism evidence="2 3">
    <name type="scientific">Lithocarpus litseifolius</name>
    <dbReference type="NCBI Taxonomy" id="425828"/>
    <lineage>
        <taxon>Eukaryota</taxon>
        <taxon>Viridiplantae</taxon>
        <taxon>Streptophyta</taxon>
        <taxon>Embryophyta</taxon>
        <taxon>Tracheophyta</taxon>
        <taxon>Spermatophyta</taxon>
        <taxon>Magnoliopsida</taxon>
        <taxon>eudicotyledons</taxon>
        <taxon>Gunneridae</taxon>
        <taxon>Pentapetalae</taxon>
        <taxon>rosids</taxon>
        <taxon>fabids</taxon>
        <taxon>Fagales</taxon>
        <taxon>Fagaceae</taxon>
        <taxon>Lithocarpus</taxon>
    </lineage>
</organism>
<keyword evidence="1" id="KW-0472">Membrane</keyword>
<dbReference type="Proteomes" id="UP001459277">
    <property type="component" value="Unassembled WGS sequence"/>
</dbReference>